<evidence type="ECO:0000313" key="3">
    <source>
        <dbReference type="Proteomes" id="UP000003781"/>
    </source>
</evidence>
<evidence type="ECO:0000259" key="1">
    <source>
        <dbReference type="Pfam" id="PF18154"/>
    </source>
</evidence>
<accession>A3IM32</accession>
<comment type="caution">
    <text evidence="2">The sequence shown here is derived from an EMBL/GenBank/DDBJ whole genome shotgun (WGS) entry which is preliminary data.</text>
</comment>
<dbReference type="AlphaFoldDB" id="A3IM32"/>
<dbReference type="RefSeq" id="WP_008274409.1">
    <property type="nucleotide sequence ID" value="NZ_AAXW01000006.1"/>
</dbReference>
<protein>
    <recommendedName>
        <fullName evidence="1">REase associating with pPIWI RE domain-containing protein</fullName>
    </recommendedName>
</protein>
<sequence>MTKQETEEILFIKLCKGLVEICDRINRGEPAYLVNDYQPFPQPLHEAFEKLSIKWILRDGKIRHPSILNMVQAARESIEAVDPEFCQWVDFPDEPLIEDMTKPSEECEDYAIEYSLSLEIDNNQSYIPRLMEEIQKNDLPYSTYTEFRRFIAENPFPSELDKALLIDEHPEIERVKDLLEEAYQDVPLQSNDKQLCKKCGGYLDCAAREIEGCCESLEDKVDKAPLPDTVRCLIRPSLIELRLEKKIKEMGLEVELWPELDKADLKVTFPDGKSWAVDAKDWVNATKLARELNEDGIPEIGQCQSFFVVPDYRLKKLQNQAILKSKYQGNIPVISESELIKRIKKELK</sequence>
<dbReference type="InterPro" id="IPR040828">
    <property type="entry name" value="pPIWI_RE_REase"/>
</dbReference>
<name>A3IM32_9CHRO</name>
<evidence type="ECO:0000313" key="2">
    <source>
        <dbReference type="EMBL" id="EAZ92488.1"/>
    </source>
</evidence>
<dbReference type="Proteomes" id="UP000003781">
    <property type="component" value="Unassembled WGS sequence"/>
</dbReference>
<reference evidence="2 3" key="1">
    <citation type="submission" date="2007-03" db="EMBL/GenBank/DDBJ databases">
        <authorList>
            <person name="Stal L."/>
            <person name="Ferriera S."/>
            <person name="Johnson J."/>
            <person name="Kravitz S."/>
            <person name="Beeson K."/>
            <person name="Sutton G."/>
            <person name="Rogers Y.-H."/>
            <person name="Friedman R."/>
            <person name="Frazier M."/>
            <person name="Venter J.C."/>
        </authorList>
    </citation>
    <scope>NUCLEOTIDE SEQUENCE [LARGE SCALE GENOMIC DNA]</scope>
    <source>
        <strain evidence="2 3">CCY0110</strain>
    </source>
</reference>
<dbReference type="eggNOG" id="ENOG5030IXX">
    <property type="taxonomic scope" value="Bacteria"/>
</dbReference>
<keyword evidence="3" id="KW-1185">Reference proteome</keyword>
<feature type="domain" description="REase associating with pPIWI RE" evidence="1">
    <location>
        <begin position="238"/>
        <end position="348"/>
    </location>
</feature>
<proteinExistence type="predicted"/>
<dbReference type="OrthoDB" id="580959at2"/>
<dbReference type="Pfam" id="PF18154">
    <property type="entry name" value="pPIWI_RE_REase"/>
    <property type="match status" value="1"/>
</dbReference>
<gene>
    <name evidence="2" type="ORF">CY0110_02144</name>
</gene>
<dbReference type="EMBL" id="AAXW01000006">
    <property type="protein sequence ID" value="EAZ92488.1"/>
    <property type="molecule type" value="Genomic_DNA"/>
</dbReference>
<organism evidence="2 3">
    <name type="scientific">Crocosphaera chwakensis CCY0110</name>
    <dbReference type="NCBI Taxonomy" id="391612"/>
    <lineage>
        <taxon>Bacteria</taxon>
        <taxon>Bacillati</taxon>
        <taxon>Cyanobacteriota</taxon>
        <taxon>Cyanophyceae</taxon>
        <taxon>Oscillatoriophycideae</taxon>
        <taxon>Chroococcales</taxon>
        <taxon>Aphanothecaceae</taxon>
        <taxon>Crocosphaera</taxon>
        <taxon>Crocosphaera chwakensis</taxon>
    </lineage>
</organism>